<dbReference type="Proteomes" id="UP000838756">
    <property type="component" value="Unassembled WGS sequence"/>
</dbReference>
<reference evidence="1" key="1">
    <citation type="submission" date="2022-03" db="EMBL/GenBank/DDBJ databases">
        <authorList>
            <person name="Lindestad O."/>
        </authorList>
    </citation>
    <scope>NUCLEOTIDE SEQUENCE</scope>
</reference>
<dbReference type="OrthoDB" id="5419617at2759"/>
<gene>
    <name evidence="1" type="primary">jg16826</name>
    <name evidence="1" type="ORF">PAEG_LOCUS24826</name>
</gene>
<dbReference type="AlphaFoldDB" id="A0A8S4SLW9"/>
<comment type="caution">
    <text evidence="1">The sequence shown here is derived from an EMBL/GenBank/DDBJ whole genome shotgun (WGS) entry which is preliminary data.</text>
</comment>
<proteinExistence type="predicted"/>
<protein>
    <submittedName>
        <fullName evidence="1">Jg16826 protein</fullName>
    </submittedName>
</protein>
<sequence length="108" mass="12461">MPYNITKKVIEGITEKESNAKWNNLTPYRQSKFFLKSFDKKKTKQVMLQSRTTIALVAGISTGHCLLNRHLAIIRIVEDPSECGKVETSFHFIAECLMYALVRWRLQG</sequence>
<accession>A0A8S4SLW9</accession>
<keyword evidence="2" id="KW-1185">Reference proteome</keyword>
<organism evidence="1 2">
    <name type="scientific">Pararge aegeria aegeria</name>
    <dbReference type="NCBI Taxonomy" id="348720"/>
    <lineage>
        <taxon>Eukaryota</taxon>
        <taxon>Metazoa</taxon>
        <taxon>Ecdysozoa</taxon>
        <taxon>Arthropoda</taxon>
        <taxon>Hexapoda</taxon>
        <taxon>Insecta</taxon>
        <taxon>Pterygota</taxon>
        <taxon>Neoptera</taxon>
        <taxon>Endopterygota</taxon>
        <taxon>Lepidoptera</taxon>
        <taxon>Glossata</taxon>
        <taxon>Ditrysia</taxon>
        <taxon>Papilionoidea</taxon>
        <taxon>Nymphalidae</taxon>
        <taxon>Satyrinae</taxon>
        <taxon>Satyrini</taxon>
        <taxon>Parargina</taxon>
        <taxon>Pararge</taxon>
    </lineage>
</organism>
<evidence type="ECO:0000313" key="2">
    <source>
        <dbReference type="Proteomes" id="UP000838756"/>
    </source>
</evidence>
<evidence type="ECO:0000313" key="1">
    <source>
        <dbReference type="EMBL" id="CAH2265170.1"/>
    </source>
</evidence>
<name>A0A8S4SLW9_9NEOP</name>
<dbReference type="EMBL" id="CAKXAJ010026274">
    <property type="protein sequence ID" value="CAH2265170.1"/>
    <property type="molecule type" value="Genomic_DNA"/>
</dbReference>